<dbReference type="InterPro" id="IPR035940">
    <property type="entry name" value="CAP_sf"/>
</dbReference>
<reference evidence="2" key="1">
    <citation type="submission" date="2014-09" db="EMBL/GenBank/DDBJ databases">
        <authorList>
            <person name="Magalhaes I.L.F."/>
            <person name="Oliveira U."/>
            <person name="Santos F.R."/>
            <person name="Vidigal T.H.D.A."/>
            <person name="Brescovit A.D."/>
            <person name="Santos A.J."/>
        </authorList>
    </citation>
    <scope>NUCLEOTIDE SEQUENCE</scope>
</reference>
<name>A0A0K8SHI0_LYGHE</name>
<feature type="domain" description="SCP" evidence="1">
    <location>
        <begin position="22"/>
        <end position="88"/>
    </location>
</feature>
<organism evidence="2">
    <name type="scientific">Lygus hesperus</name>
    <name type="common">Western plant bug</name>
    <dbReference type="NCBI Taxonomy" id="30085"/>
    <lineage>
        <taxon>Eukaryota</taxon>
        <taxon>Metazoa</taxon>
        <taxon>Ecdysozoa</taxon>
        <taxon>Arthropoda</taxon>
        <taxon>Hexapoda</taxon>
        <taxon>Insecta</taxon>
        <taxon>Pterygota</taxon>
        <taxon>Neoptera</taxon>
        <taxon>Paraneoptera</taxon>
        <taxon>Hemiptera</taxon>
        <taxon>Heteroptera</taxon>
        <taxon>Panheteroptera</taxon>
        <taxon>Cimicomorpha</taxon>
        <taxon>Miridae</taxon>
        <taxon>Mirini</taxon>
        <taxon>Lygus</taxon>
    </lineage>
</organism>
<sequence length="137" mass="15844">MPQNAKFRSWTEFGNVRFFFKPKPTQESFKKWWEESNVAPISIVNHFIDYFRYNHFSQIVWATTHKIGCGEIEYTSRGNNMRYLACNYGPAGNERGQPMYQIGTPCSQCPQGTRCYGNSKFPNLCASVDDLNELFSA</sequence>
<accession>A0A0K8SHI0</accession>
<dbReference type="PRINTS" id="PR00837">
    <property type="entry name" value="V5TPXLIKE"/>
</dbReference>
<evidence type="ECO:0000313" key="2">
    <source>
        <dbReference type="EMBL" id="JAG52746.1"/>
    </source>
</evidence>
<evidence type="ECO:0000259" key="1">
    <source>
        <dbReference type="Pfam" id="PF00188"/>
    </source>
</evidence>
<dbReference type="InterPro" id="IPR001283">
    <property type="entry name" value="CRISP-related"/>
</dbReference>
<dbReference type="Pfam" id="PF00188">
    <property type="entry name" value="CAP"/>
    <property type="match status" value="1"/>
</dbReference>
<dbReference type="InterPro" id="IPR014044">
    <property type="entry name" value="CAP_dom"/>
</dbReference>
<dbReference type="Gene3D" id="3.40.33.10">
    <property type="entry name" value="CAP"/>
    <property type="match status" value="1"/>
</dbReference>
<dbReference type="SUPFAM" id="SSF55797">
    <property type="entry name" value="PR-1-like"/>
    <property type="match status" value="1"/>
</dbReference>
<protein>
    <recommendedName>
        <fullName evidence="1">SCP domain-containing protein</fullName>
    </recommendedName>
</protein>
<dbReference type="EMBL" id="GBRD01013080">
    <property type="protein sequence ID" value="JAG52746.1"/>
    <property type="molecule type" value="Transcribed_RNA"/>
</dbReference>
<dbReference type="AlphaFoldDB" id="A0A0K8SHI0"/>
<proteinExistence type="predicted"/>
<dbReference type="CDD" id="cd05380">
    <property type="entry name" value="CAP_euk"/>
    <property type="match status" value="1"/>
</dbReference>
<dbReference type="GO" id="GO:0005576">
    <property type="term" value="C:extracellular region"/>
    <property type="evidence" value="ECO:0007669"/>
    <property type="project" value="UniProtKB-SubCell"/>
</dbReference>